<evidence type="ECO:0000256" key="4">
    <source>
        <dbReference type="ARBA" id="ARBA00022989"/>
    </source>
</evidence>
<evidence type="ECO:0000313" key="8">
    <source>
        <dbReference type="EMBL" id="CAK9134806.1"/>
    </source>
</evidence>
<feature type="domain" description="Reticulon" evidence="7">
    <location>
        <begin position="1"/>
        <end position="111"/>
    </location>
</feature>
<gene>
    <name evidence="8" type="ORF">ILEXP_LOCUS1737</name>
</gene>
<feature type="non-terminal residue" evidence="8">
    <location>
        <position position="1"/>
    </location>
</feature>
<protein>
    <recommendedName>
        <fullName evidence="6">Reticulon-like protein</fullName>
    </recommendedName>
</protein>
<comment type="caution">
    <text evidence="6">Lacks conserved residue(s) required for the propagation of feature annotation.</text>
</comment>
<feature type="transmembrane region" description="Helical" evidence="6">
    <location>
        <begin position="12"/>
        <end position="29"/>
    </location>
</feature>
<accession>A0ABC8QQ62</accession>
<dbReference type="AlphaFoldDB" id="A0ABC8QQ62"/>
<dbReference type="Gene3D" id="1.20.5.2480">
    <property type="match status" value="1"/>
</dbReference>
<dbReference type="Pfam" id="PF02453">
    <property type="entry name" value="Reticulon"/>
    <property type="match status" value="1"/>
</dbReference>
<organism evidence="8 9">
    <name type="scientific">Ilex paraguariensis</name>
    <name type="common">yerba mate</name>
    <dbReference type="NCBI Taxonomy" id="185542"/>
    <lineage>
        <taxon>Eukaryota</taxon>
        <taxon>Viridiplantae</taxon>
        <taxon>Streptophyta</taxon>
        <taxon>Embryophyta</taxon>
        <taxon>Tracheophyta</taxon>
        <taxon>Spermatophyta</taxon>
        <taxon>Magnoliopsida</taxon>
        <taxon>eudicotyledons</taxon>
        <taxon>Gunneridae</taxon>
        <taxon>Pentapetalae</taxon>
        <taxon>asterids</taxon>
        <taxon>campanulids</taxon>
        <taxon>Aquifoliales</taxon>
        <taxon>Aquifoliaceae</taxon>
        <taxon>Ilex</taxon>
    </lineage>
</organism>
<dbReference type="Proteomes" id="UP001642360">
    <property type="component" value="Unassembled WGS sequence"/>
</dbReference>
<comment type="caution">
    <text evidence="8">The sequence shown here is derived from an EMBL/GenBank/DDBJ whole genome shotgun (WGS) entry which is preliminary data.</text>
</comment>
<keyword evidence="5 6" id="KW-0472">Membrane</keyword>
<dbReference type="InterPro" id="IPR003388">
    <property type="entry name" value="Reticulon"/>
</dbReference>
<proteinExistence type="predicted"/>
<dbReference type="InterPro" id="IPR046964">
    <property type="entry name" value="RTN1-4"/>
</dbReference>
<dbReference type="PANTHER" id="PTHR45799">
    <property type="entry name" value="RETICULON-LIKE PROTEIN"/>
    <property type="match status" value="1"/>
</dbReference>
<dbReference type="PROSITE" id="PS50845">
    <property type="entry name" value="RETICULON"/>
    <property type="match status" value="1"/>
</dbReference>
<keyword evidence="2 6" id="KW-0812">Transmembrane</keyword>
<name>A0ABC8QQ62_9AQUA</name>
<evidence type="ECO:0000256" key="5">
    <source>
        <dbReference type="ARBA" id="ARBA00023136"/>
    </source>
</evidence>
<sequence length="111" mass="12466">EAYIYWRDPKLSGIIFGSGLVLLLSLAYFSLISVVANAGLAILTCAIVFRIYKDIMQAVQKTPQTHPYSQPDVVVSAYSLISNFVVTQNLVVLQKNITVRRVMLLRKTFQD</sequence>
<reference evidence="8 9" key="1">
    <citation type="submission" date="2024-02" db="EMBL/GenBank/DDBJ databases">
        <authorList>
            <person name="Vignale AGUSTIN F."/>
            <person name="Sosa J E."/>
            <person name="Modenutti C."/>
        </authorList>
    </citation>
    <scope>NUCLEOTIDE SEQUENCE [LARGE SCALE GENOMIC DNA]</scope>
</reference>
<comment type="subcellular location">
    <subcellularLocation>
        <location evidence="1 6">Endoplasmic reticulum membrane</location>
        <topology evidence="1 6">Multi-pass membrane protein</topology>
    </subcellularLocation>
</comment>
<dbReference type="EMBL" id="CAUOFW020000617">
    <property type="protein sequence ID" value="CAK9134806.1"/>
    <property type="molecule type" value="Genomic_DNA"/>
</dbReference>
<evidence type="ECO:0000256" key="1">
    <source>
        <dbReference type="ARBA" id="ARBA00004477"/>
    </source>
</evidence>
<keyword evidence="3 6" id="KW-0256">Endoplasmic reticulum</keyword>
<evidence type="ECO:0000313" key="9">
    <source>
        <dbReference type="Proteomes" id="UP001642360"/>
    </source>
</evidence>
<evidence type="ECO:0000256" key="6">
    <source>
        <dbReference type="RuleBase" id="RU363132"/>
    </source>
</evidence>
<evidence type="ECO:0000256" key="3">
    <source>
        <dbReference type="ARBA" id="ARBA00022824"/>
    </source>
</evidence>
<evidence type="ECO:0000259" key="7">
    <source>
        <dbReference type="PROSITE" id="PS50845"/>
    </source>
</evidence>
<evidence type="ECO:0000256" key="2">
    <source>
        <dbReference type="ARBA" id="ARBA00022692"/>
    </source>
</evidence>
<dbReference type="PANTHER" id="PTHR45799:SF2">
    <property type="entry name" value="RETICULON-LIKE PROTEIN"/>
    <property type="match status" value="1"/>
</dbReference>
<keyword evidence="4 6" id="KW-1133">Transmembrane helix</keyword>
<keyword evidence="9" id="KW-1185">Reference proteome</keyword>
<dbReference type="GO" id="GO:0005789">
    <property type="term" value="C:endoplasmic reticulum membrane"/>
    <property type="evidence" value="ECO:0007669"/>
    <property type="project" value="UniProtKB-SubCell"/>
</dbReference>